<evidence type="ECO:0000256" key="2">
    <source>
        <dbReference type="ARBA" id="ARBA00022676"/>
    </source>
</evidence>
<dbReference type="InterPro" id="IPR001173">
    <property type="entry name" value="Glyco_trans_2-like"/>
</dbReference>
<keyword evidence="10" id="KW-1185">Reference proteome</keyword>
<geneLocation type="plasmid" evidence="9">
    <name>unnamed</name>
</geneLocation>
<evidence type="ECO:0000256" key="4">
    <source>
        <dbReference type="ARBA" id="ARBA00022692"/>
    </source>
</evidence>
<name>A0ABT0CVM3_9HYPH</name>
<keyword evidence="9" id="KW-0614">Plasmid</keyword>
<protein>
    <submittedName>
        <fullName evidence="9">Glycosyltransferase</fullName>
        <ecNumber evidence="9">2.4.-.-</ecNumber>
    </submittedName>
</protein>
<dbReference type="PANTHER" id="PTHR43867:SF2">
    <property type="entry name" value="CELLULOSE SYNTHASE CATALYTIC SUBUNIT A [UDP-FORMING]"/>
    <property type="match status" value="1"/>
</dbReference>
<evidence type="ECO:0000256" key="7">
    <source>
        <dbReference type="SAM" id="Phobius"/>
    </source>
</evidence>
<dbReference type="InterPro" id="IPR029044">
    <property type="entry name" value="Nucleotide-diphossugar_trans"/>
</dbReference>
<dbReference type="Pfam" id="PF13632">
    <property type="entry name" value="Glyco_trans_2_3"/>
    <property type="match status" value="1"/>
</dbReference>
<organism evidence="9 10">
    <name type="scientific">Peteryoungia algae</name>
    <dbReference type="NCBI Taxonomy" id="2919917"/>
    <lineage>
        <taxon>Bacteria</taxon>
        <taxon>Pseudomonadati</taxon>
        <taxon>Pseudomonadota</taxon>
        <taxon>Alphaproteobacteria</taxon>
        <taxon>Hyphomicrobiales</taxon>
        <taxon>Rhizobiaceae</taxon>
        <taxon>Peteryoungia</taxon>
    </lineage>
</organism>
<evidence type="ECO:0000256" key="5">
    <source>
        <dbReference type="ARBA" id="ARBA00022989"/>
    </source>
</evidence>
<evidence type="ECO:0000313" key="10">
    <source>
        <dbReference type="Proteomes" id="UP001522662"/>
    </source>
</evidence>
<evidence type="ECO:0000259" key="8">
    <source>
        <dbReference type="Pfam" id="PF13632"/>
    </source>
</evidence>
<dbReference type="SUPFAM" id="SSF53448">
    <property type="entry name" value="Nucleotide-diphospho-sugar transferases"/>
    <property type="match status" value="1"/>
</dbReference>
<keyword evidence="5 7" id="KW-1133">Transmembrane helix</keyword>
<keyword evidence="6 7" id="KW-0472">Membrane</keyword>
<dbReference type="Gene3D" id="3.90.550.10">
    <property type="entry name" value="Spore Coat Polysaccharide Biosynthesis Protein SpsA, Chain A"/>
    <property type="match status" value="1"/>
</dbReference>
<feature type="transmembrane region" description="Helical" evidence="7">
    <location>
        <begin position="599"/>
        <end position="620"/>
    </location>
</feature>
<comment type="caution">
    <text evidence="9">The sequence shown here is derived from an EMBL/GenBank/DDBJ whole genome shotgun (WGS) entry which is preliminary data.</text>
</comment>
<keyword evidence="3 9" id="KW-0808">Transferase</keyword>
<dbReference type="RefSeq" id="WP_245135484.1">
    <property type="nucleotide sequence ID" value="NZ_CP128477.1"/>
</dbReference>
<dbReference type="EMBL" id="JALAYX010000001">
    <property type="protein sequence ID" value="MCJ8237182.1"/>
    <property type="molecule type" value="Genomic_DNA"/>
</dbReference>
<feature type="transmembrane region" description="Helical" evidence="7">
    <location>
        <begin position="204"/>
        <end position="221"/>
    </location>
</feature>
<dbReference type="EC" id="2.4.-.-" evidence="9"/>
<dbReference type="Proteomes" id="UP001522662">
    <property type="component" value="Unassembled WGS sequence"/>
</dbReference>
<sequence>MWTREYGPRIVAARQGRTPVHDRRSATSAPGMIDCAQLKAEARRLHTLGISKPLIAKMAQQAAINGTSVEAELLASGAVNEDAYFAGLARMYDLPFLSEIDPALVVDHVHGDTQLVEPRMLRLHHTDRPPVMAVAANILHMDGLAKRFGRSGNGAGSLVVTTPSAIRRAAWKAGENRRVNHAVRGLFDHQQPLSARLVVTGDQGFFAGASLCLLSLLLIYAPMVAVVLAHMMLSFFHTAALFLRMAAVSHGRHHPRPDVSFESTAGTLPIYTVMVALYRETAVVPQLIAALDALDWPRSLLDVKLVCEADDLETLDAIRRAQPGPHIEVVEVPAMAPRTKPKALTYALSGARGEFLTIYDAEDRPHPRQLREAYHAFRLGPSELACLQSPLVIDNAGDRWISAIFALEYSALFRRLLPALGFYRLPLPLGGTSNHFKTALLKASGGWDPYNVTEDADLGMRLCRMGYRSSTLTLPTYEDAPTDFAIWLAQRTRWYKGWLQTWLVLMRHPLRTARDMGPFSFFVFQLLVGGMLVAALSHPGLLIFITLSVLSLMQIPAPQPNVFTTMMLAMDIFNILGSYAVFFALGATPMTDREKKGMGWKWTMIPVYWMAVSLAAWKAVVELRLKPFHWNKTPHQPRRSTSLALGIVQTNPAVPAVTSSSERL</sequence>
<feature type="transmembrane region" description="Helical" evidence="7">
    <location>
        <begin position="521"/>
        <end position="550"/>
    </location>
</feature>
<accession>A0ABT0CVM3</accession>
<evidence type="ECO:0000313" key="9">
    <source>
        <dbReference type="EMBL" id="MCJ8237182.1"/>
    </source>
</evidence>
<evidence type="ECO:0000256" key="1">
    <source>
        <dbReference type="ARBA" id="ARBA00004141"/>
    </source>
</evidence>
<keyword evidence="4 7" id="KW-0812">Transmembrane</keyword>
<comment type="subcellular location">
    <subcellularLocation>
        <location evidence="1">Membrane</location>
        <topology evidence="1">Multi-pass membrane protein</topology>
    </subcellularLocation>
</comment>
<proteinExistence type="predicted"/>
<feature type="domain" description="Glycosyltransferase 2-like" evidence="8">
    <location>
        <begin position="357"/>
        <end position="546"/>
    </location>
</feature>
<feature type="transmembrane region" description="Helical" evidence="7">
    <location>
        <begin position="562"/>
        <end position="587"/>
    </location>
</feature>
<gene>
    <name evidence="9" type="ORF">MKJ03_02505</name>
</gene>
<evidence type="ECO:0000256" key="3">
    <source>
        <dbReference type="ARBA" id="ARBA00022679"/>
    </source>
</evidence>
<dbReference type="GO" id="GO:0016757">
    <property type="term" value="F:glycosyltransferase activity"/>
    <property type="evidence" value="ECO:0007669"/>
    <property type="project" value="UniProtKB-KW"/>
</dbReference>
<dbReference type="InterPro" id="IPR050321">
    <property type="entry name" value="Glycosyltr_2/OpgH_subfam"/>
</dbReference>
<evidence type="ECO:0000256" key="6">
    <source>
        <dbReference type="ARBA" id="ARBA00023136"/>
    </source>
</evidence>
<reference evidence="9 10" key="1">
    <citation type="submission" date="2022-03" db="EMBL/GenBank/DDBJ databases">
        <title>Rhizobium SSM4.3 sp. nov., isolated from Sediment (Gouqi Island).</title>
        <authorList>
            <person name="Chen G."/>
        </authorList>
    </citation>
    <scope>NUCLEOTIDE SEQUENCE [LARGE SCALE GENOMIC DNA]</scope>
    <source>
        <strain evidence="9 10">SSM4.3</strain>
        <plasmid evidence="9">unnamed</plasmid>
    </source>
</reference>
<dbReference type="PANTHER" id="PTHR43867">
    <property type="entry name" value="CELLULOSE SYNTHASE CATALYTIC SUBUNIT A [UDP-FORMING]"/>
    <property type="match status" value="1"/>
</dbReference>
<keyword evidence="2 9" id="KW-0328">Glycosyltransferase</keyword>